<gene>
    <name evidence="3" type="ORF">HII17_13050</name>
</gene>
<comment type="caution">
    <text evidence="3">The sequence shown here is derived from an EMBL/GenBank/DDBJ whole genome shotgun (WGS) entry which is preliminary data.</text>
</comment>
<evidence type="ECO:0000256" key="1">
    <source>
        <dbReference type="SAM" id="Phobius"/>
    </source>
</evidence>
<name>A0A7Y0Q817_9GAMM</name>
<evidence type="ECO:0000259" key="2">
    <source>
        <dbReference type="SMART" id="SM00563"/>
    </source>
</evidence>
<keyword evidence="3" id="KW-0808">Transferase</keyword>
<dbReference type="NCBIfam" id="NF010621">
    <property type="entry name" value="PRK14014.1"/>
    <property type="match status" value="1"/>
</dbReference>
<organism evidence="3 4">
    <name type="scientific">Thalassotalea algicola</name>
    <dbReference type="NCBI Taxonomy" id="2716224"/>
    <lineage>
        <taxon>Bacteria</taxon>
        <taxon>Pseudomonadati</taxon>
        <taxon>Pseudomonadota</taxon>
        <taxon>Gammaproteobacteria</taxon>
        <taxon>Alteromonadales</taxon>
        <taxon>Colwelliaceae</taxon>
        <taxon>Thalassotalea</taxon>
    </lineage>
</organism>
<dbReference type="Proteomes" id="UP000568664">
    <property type="component" value="Unassembled WGS sequence"/>
</dbReference>
<feature type="domain" description="Phospholipid/glycerol acyltransferase" evidence="2">
    <location>
        <begin position="89"/>
        <end position="231"/>
    </location>
</feature>
<reference evidence="3 4" key="1">
    <citation type="submission" date="2020-04" db="EMBL/GenBank/DDBJ databases">
        <title>Thalassotalea sp. M1531, isolated from the surface of marine red alga.</title>
        <authorList>
            <person name="Pang L."/>
            <person name="Lu D.-C."/>
        </authorList>
    </citation>
    <scope>NUCLEOTIDE SEQUENCE [LARGE SCALE GENOMIC DNA]</scope>
    <source>
        <strain evidence="3 4">M1531</strain>
    </source>
</reference>
<feature type="transmembrane region" description="Helical" evidence="1">
    <location>
        <begin position="12"/>
        <end position="39"/>
    </location>
</feature>
<dbReference type="RefSeq" id="WP_169075822.1">
    <property type="nucleotide sequence ID" value="NZ_JABBXH010000004.1"/>
</dbReference>
<proteinExistence type="predicted"/>
<protein>
    <submittedName>
        <fullName evidence="3">Acyltransferase</fullName>
    </submittedName>
</protein>
<keyword evidence="3" id="KW-0012">Acyltransferase</keyword>
<dbReference type="SUPFAM" id="SSF69593">
    <property type="entry name" value="Glycerol-3-phosphate (1)-acyltransferase"/>
    <property type="match status" value="1"/>
</dbReference>
<dbReference type="SMART" id="SM00563">
    <property type="entry name" value="PlsC"/>
    <property type="match status" value="1"/>
</dbReference>
<dbReference type="CDD" id="cd07990">
    <property type="entry name" value="LPLAT_LCLAT1-like"/>
    <property type="match status" value="1"/>
</dbReference>
<dbReference type="PANTHER" id="PTHR10983">
    <property type="entry name" value="1-ACYLGLYCEROL-3-PHOSPHATE ACYLTRANSFERASE-RELATED"/>
    <property type="match status" value="1"/>
</dbReference>
<dbReference type="GO" id="GO:0016746">
    <property type="term" value="F:acyltransferase activity"/>
    <property type="evidence" value="ECO:0007669"/>
    <property type="project" value="UniProtKB-KW"/>
</dbReference>
<keyword evidence="1" id="KW-1133">Transmembrane helix</keyword>
<dbReference type="AlphaFoldDB" id="A0A7Y0Q817"/>
<dbReference type="InterPro" id="IPR002123">
    <property type="entry name" value="Plipid/glycerol_acylTrfase"/>
</dbReference>
<dbReference type="GO" id="GO:0005886">
    <property type="term" value="C:plasma membrane"/>
    <property type="evidence" value="ECO:0007669"/>
    <property type="project" value="TreeGrafter"/>
</dbReference>
<evidence type="ECO:0000313" key="3">
    <source>
        <dbReference type="EMBL" id="NMP32492.1"/>
    </source>
</evidence>
<sequence length="314" mass="36304">MLSGLPSFILMPFAFILFCFNLAFSGTFVFLGGLLKFLIPIKAFHHMLYRPMHTFYRLWAYNNTLIIKLVNPVQWEVIGAEHLSKDAWYLMLANHQSWLDILVIAELARQHTPEPKFFLKESLKKVPFLGMACWALDMPFMKRYSKAFIEKHPHLKGQDIETTKRSCQSFQSNPTSIINFVEGTRITKTKHQTQQSPFNYLLKPKAGGIAFTLATLGEHFDKILNVTLIYPDNRGHIMKDMLKGRLTKIVVHVEQIEVTDALIGDYFADEAFKDNFQLWLNEQWQAKDALIQQLYHQNAQESVVNSQLNQHGSV</sequence>
<accession>A0A7Y0Q817</accession>
<keyword evidence="1" id="KW-0812">Transmembrane</keyword>
<dbReference type="EMBL" id="JABBXH010000004">
    <property type="protein sequence ID" value="NMP32492.1"/>
    <property type="molecule type" value="Genomic_DNA"/>
</dbReference>
<keyword evidence="1" id="KW-0472">Membrane</keyword>
<keyword evidence="4" id="KW-1185">Reference proteome</keyword>
<evidence type="ECO:0000313" key="4">
    <source>
        <dbReference type="Proteomes" id="UP000568664"/>
    </source>
</evidence>
<dbReference type="Pfam" id="PF01553">
    <property type="entry name" value="Acyltransferase"/>
    <property type="match status" value="1"/>
</dbReference>
<dbReference type="PANTHER" id="PTHR10983:SF15">
    <property type="entry name" value="ACYLTRANSFERASE YIHG-RELATED"/>
    <property type="match status" value="1"/>
</dbReference>